<evidence type="ECO:0000256" key="5">
    <source>
        <dbReference type="ARBA" id="ARBA00022777"/>
    </source>
</evidence>
<gene>
    <name evidence="12" type="primary">Stk16</name>
    <name evidence="14" type="synonym">LOC112684944</name>
    <name evidence="12" type="ORF">g.152266</name>
</gene>
<dbReference type="EMBL" id="GGMS01010296">
    <property type="protein sequence ID" value="MBY79499.1"/>
    <property type="molecule type" value="Transcribed_RNA"/>
</dbReference>
<keyword evidence="2 10" id="KW-0723">Serine/threonine-protein kinase</keyword>
<sequence length="315" mass="36216">MGCACEKQHVTVQGNKYYVQDQIGQGGFSSVFLIKNMDNKKFVLKCIFCHDQKDHEKAWNEAKVHQLLQSSGNKCIINLIGCEMIEKSSEFTKTPTDTFLMVLPHYRGGSLHDILVKSKYYIDIKRILKHFHSICSSVKTFHDVSYAHRDIKPANILFNDNNEPVIIDLGSAAPAKRRVTSKKEAQEFLDEVNERCSMTYRAPELFNIDVDSVIDERIDVWSLGCLLYAMLYKKSPFDLVYERGDSVALAVISRNIHFPHNSNDSINNLIMIMLTVDHFKRPFIDTVLSLIKEVDELFDQDLNEQQILNTNIYNV</sequence>
<name>A0A2S2QP04_9HEMI</name>
<evidence type="ECO:0000256" key="4">
    <source>
        <dbReference type="ARBA" id="ARBA00022741"/>
    </source>
</evidence>
<evidence type="ECO:0000256" key="6">
    <source>
        <dbReference type="ARBA" id="ARBA00022840"/>
    </source>
</evidence>
<keyword evidence="5 12" id="KW-0418">Kinase</keyword>
<keyword evidence="13" id="KW-1185">Reference proteome</keyword>
<organism evidence="12">
    <name type="scientific">Sipha flava</name>
    <name type="common">yellow sugarcane aphid</name>
    <dbReference type="NCBI Taxonomy" id="143950"/>
    <lineage>
        <taxon>Eukaryota</taxon>
        <taxon>Metazoa</taxon>
        <taxon>Ecdysozoa</taxon>
        <taxon>Arthropoda</taxon>
        <taxon>Hexapoda</taxon>
        <taxon>Insecta</taxon>
        <taxon>Pterygota</taxon>
        <taxon>Neoptera</taxon>
        <taxon>Paraneoptera</taxon>
        <taxon>Hemiptera</taxon>
        <taxon>Sternorrhyncha</taxon>
        <taxon>Aphidomorpha</taxon>
        <taxon>Aphidoidea</taxon>
        <taxon>Aphididae</taxon>
        <taxon>Sipha</taxon>
    </lineage>
</organism>
<dbReference type="PANTHER" id="PTHR45998">
    <property type="entry name" value="SERINE/THREONINE-PROTEIN KINASE 16"/>
    <property type="match status" value="1"/>
</dbReference>
<evidence type="ECO:0000256" key="10">
    <source>
        <dbReference type="RuleBase" id="RU000304"/>
    </source>
</evidence>
<proteinExistence type="inferred from homology"/>
<dbReference type="Pfam" id="PF00069">
    <property type="entry name" value="Pkinase"/>
    <property type="match status" value="1"/>
</dbReference>
<dbReference type="SUPFAM" id="SSF56112">
    <property type="entry name" value="Protein kinase-like (PK-like)"/>
    <property type="match status" value="1"/>
</dbReference>
<comment type="similarity">
    <text evidence="10">Belongs to the protein kinase superfamily.</text>
</comment>
<feature type="domain" description="Protein kinase" evidence="11">
    <location>
        <begin position="17"/>
        <end position="298"/>
    </location>
</feature>
<dbReference type="Proteomes" id="UP000694846">
    <property type="component" value="Unplaced"/>
</dbReference>
<dbReference type="InterPro" id="IPR008271">
    <property type="entry name" value="Ser/Thr_kinase_AS"/>
</dbReference>
<evidence type="ECO:0000256" key="7">
    <source>
        <dbReference type="ARBA" id="ARBA00047899"/>
    </source>
</evidence>
<evidence type="ECO:0000313" key="12">
    <source>
        <dbReference type="EMBL" id="MBY79499.1"/>
    </source>
</evidence>
<keyword evidence="6 9" id="KW-0067">ATP-binding</keyword>
<accession>A0A2S2QP04</accession>
<dbReference type="InterPro" id="IPR000719">
    <property type="entry name" value="Prot_kinase_dom"/>
</dbReference>
<reference evidence="12" key="1">
    <citation type="submission" date="2018-04" db="EMBL/GenBank/DDBJ databases">
        <title>Transcriptome assembly of Sipha flava.</title>
        <authorList>
            <person name="Scully E.D."/>
            <person name="Geib S.M."/>
            <person name="Palmer N.A."/>
            <person name="Koch K."/>
            <person name="Bradshaw J."/>
            <person name="Heng-Moss T."/>
            <person name="Sarath G."/>
        </authorList>
    </citation>
    <scope>NUCLEOTIDE SEQUENCE</scope>
</reference>
<dbReference type="GO" id="GO:0005794">
    <property type="term" value="C:Golgi apparatus"/>
    <property type="evidence" value="ECO:0007669"/>
    <property type="project" value="TreeGrafter"/>
</dbReference>
<dbReference type="SMART" id="SM00220">
    <property type="entry name" value="S_TKc"/>
    <property type="match status" value="1"/>
</dbReference>
<feature type="binding site" evidence="9">
    <location>
        <position position="45"/>
    </location>
    <ligand>
        <name>ATP</name>
        <dbReference type="ChEBI" id="CHEBI:30616"/>
    </ligand>
</feature>
<comment type="catalytic activity">
    <reaction evidence="7">
        <text>L-threonyl-[protein] + ATP = O-phospho-L-threonyl-[protein] + ADP + H(+)</text>
        <dbReference type="Rhea" id="RHEA:46608"/>
        <dbReference type="Rhea" id="RHEA-COMP:11060"/>
        <dbReference type="Rhea" id="RHEA-COMP:11605"/>
        <dbReference type="ChEBI" id="CHEBI:15378"/>
        <dbReference type="ChEBI" id="CHEBI:30013"/>
        <dbReference type="ChEBI" id="CHEBI:30616"/>
        <dbReference type="ChEBI" id="CHEBI:61977"/>
        <dbReference type="ChEBI" id="CHEBI:456216"/>
        <dbReference type="EC" id="2.7.11.1"/>
    </reaction>
</comment>
<dbReference type="PROSITE" id="PS50011">
    <property type="entry name" value="PROTEIN_KINASE_DOM"/>
    <property type="match status" value="1"/>
</dbReference>
<dbReference type="InterPro" id="IPR011009">
    <property type="entry name" value="Kinase-like_dom_sf"/>
</dbReference>
<dbReference type="PROSITE" id="PS00108">
    <property type="entry name" value="PROTEIN_KINASE_ST"/>
    <property type="match status" value="1"/>
</dbReference>
<evidence type="ECO:0000256" key="9">
    <source>
        <dbReference type="PROSITE-ProRule" id="PRU10141"/>
    </source>
</evidence>
<comment type="catalytic activity">
    <reaction evidence="8">
        <text>L-seryl-[protein] + ATP = O-phospho-L-seryl-[protein] + ADP + H(+)</text>
        <dbReference type="Rhea" id="RHEA:17989"/>
        <dbReference type="Rhea" id="RHEA-COMP:9863"/>
        <dbReference type="Rhea" id="RHEA-COMP:11604"/>
        <dbReference type="ChEBI" id="CHEBI:15378"/>
        <dbReference type="ChEBI" id="CHEBI:29999"/>
        <dbReference type="ChEBI" id="CHEBI:30616"/>
        <dbReference type="ChEBI" id="CHEBI:83421"/>
        <dbReference type="ChEBI" id="CHEBI:456216"/>
        <dbReference type="EC" id="2.7.11.1"/>
    </reaction>
</comment>
<dbReference type="GO" id="GO:0004674">
    <property type="term" value="F:protein serine/threonine kinase activity"/>
    <property type="evidence" value="ECO:0007669"/>
    <property type="project" value="UniProtKB-KW"/>
</dbReference>
<evidence type="ECO:0000256" key="2">
    <source>
        <dbReference type="ARBA" id="ARBA00022527"/>
    </source>
</evidence>
<keyword evidence="3" id="KW-0808">Transferase</keyword>
<keyword evidence="4 9" id="KW-0547">Nucleotide-binding</keyword>
<evidence type="ECO:0000313" key="13">
    <source>
        <dbReference type="Proteomes" id="UP000694846"/>
    </source>
</evidence>
<dbReference type="GO" id="GO:0005524">
    <property type="term" value="F:ATP binding"/>
    <property type="evidence" value="ECO:0007669"/>
    <property type="project" value="UniProtKB-UniRule"/>
</dbReference>
<protein>
    <recommendedName>
        <fullName evidence="1">non-specific serine/threonine protein kinase</fullName>
        <ecNumber evidence="1">2.7.11.1</ecNumber>
    </recommendedName>
</protein>
<evidence type="ECO:0000259" key="11">
    <source>
        <dbReference type="PROSITE" id="PS50011"/>
    </source>
</evidence>
<evidence type="ECO:0000313" key="14">
    <source>
        <dbReference type="RefSeq" id="XP_025412466.1"/>
    </source>
</evidence>
<dbReference type="OrthoDB" id="248923at2759"/>
<dbReference type="EC" id="2.7.11.1" evidence="1"/>
<dbReference type="InterPro" id="IPR052239">
    <property type="entry name" value="Ser/Thr-specific_kinases"/>
</dbReference>
<dbReference type="AlphaFoldDB" id="A0A2S2QP04"/>
<dbReference type="PANTHER" id="PTHR45998:SF2">
    <property type="entry name" value="SERINE_THREONINE-PROTEIN KINASE 16"/>
    <property type="match status" value="1"/>
</dbReference>
<dbReference type="InterPro" id="IPR017441">
    <property type="entry name" value="Protein_kinase_ATP_BS"/>
</dbReference>
<evidence type="ECO:0000256" key="3">
    <source>
        <dbReference type="ARBA" id="ARBA00022679"/>
    </source>
</evidence>
<evidence type="ECO:0000256" key="8">
    <source>
        <dbReference type="ARBA" id="ARBA00048679"/>
    </source>
</evidence>
<dbReference type="Gene3D" id="1.10.510.10">
    <property type="entry name" value="Transferase(Phosphotransferase) domain 1"/>
    <property type="match status" value="1"/>
</dbReference>
<reference evidence="14" key="2">
    <citation type="submission" date="2025-04" db="UniProtKB">
        <authorList>
            <consortium name="RefSeq"/>
        </authorList>
    </citation>
    <scope>IDENTIFICATION</scope>
    <source>
        <tissue evidence="14">Whole body</tissue>
    </source>
</reference>
<dbReference type="RefSeq" id="XP_025412466.1">
    <property type="nucleotide sequence ID" value="XM_025556681.1"/>
</dbReference>
<dbReference type="PROSITE" id="PS00107">
    <property type="entry name" value="PROTEIN_KINASE_ATP"/>
    <property type="match status" value="1"/>
</dbReference>
<evidence type="ECO:0000256" key="1">
    <source>
        <dbReference type="ARBA" id="ARBA00012513"/>
    </source>
</evidence>